<dbReference type="AlphaFoldDB" id="A0A8S1RQF5"/>
<sequence>MMVYLVYGLKKLVIKQELFDVLQLLELVLIILLVSQPIYLVHLSLMELLVKNLKLHVNNTQEVILVQKLQTINIQ</sequence>
<evidence type="ECO:0000313" key="2">
    <source>
        <dbReference type="EMBL" id="CAD8129289.1"/>
    </source>
</evidence>
<evidence type="ECO:0000313" key="3">
    <source>
        <dbReference type="Proteomes" id="UP000692954"/>
    </source>
</evidence>
<reference evidence="2" key="1">
    <citation type="submission" date="2021-01" db="EMBL/GenBank/DDBJ databases">
        <authorList>
            <consortium name="Genoscope - CEA"/>
            <person name="William W."/>
        </authorList>
    </citation>
    <scope>NUCLEOTIDE SEQUENCE</scope>
</reference>
<keyword evidence="1" id="KW-1133">Transmembrane helix</keyword>
<gene>
    <name evidence="2" type="ORF">PSON_ATCC_30995.1.T2140013</name>
</gene>
<proteinExistence type="predicted"/>
<dbReference type="Proteomes" id="UP000692954">
    <property type="component" value="Unassembled WGS sequence"/>
</dbReference>
<keyword evidence="1" id="KW-0812">Transmembrane</keyword>
<name>A0A8S1RQF5_9CILI</name>
<accession>A0A8S1RQF5</accession>
<organism evidence="2 3">
    <name type="scientific">Paramecium sonneborni</name>
    <dbReference type="NCBI Taxonomy" id="65129"/>
    <lineage>
        <taxon>Eukaryota</taxon>
        <taxon>Sar</taxon>
        <taxon>Alveolata</taxon>
        <taxon>Ciliophora</taxon>
        <taxon>Intramacronucleata</taxon>
        <taxon>Oligohymenophorea</taxon>
        <taxon>Peniculida</taxon>
        <taxon>Parameciidae</taxon>
        <taxon>Paramecium</taxon>
    </lineage>
</organism>
<feature type="transmembrane region" description="Helical" evidence="1">
    <location>
        <begin position="21"/>
        <end position="41"/>
    </location>
</feature>
<comment type="caution">
    <text evidence="2">The sequence shown here is derived from an EMBL/GenBank/DDBJ whole genome shotgun (WGS) entry which is preliminary data.</text>
</comment>
<evidence type="ECO:0000256" key="1">
    <source>
        <dbReference type="SAM" id="Phobius"/>
    </source>
</evidence>
<dbReference type="EMBL" id="CAJJDN010000214">
    <property type="protein sequence ID" value="CAD8129289.1"/>
    <property type="molecule type" value="Genomic_DNA"/>
</dbReference>
<keyword evidence="3" id="KW-1185">Reference proteome</keyword>
<keyword evidence="1" id="KW-0472">Membrane</keyword>
<protein>
    <submittedName>
        <fullName evidence="2">Uncharacterized protein</fullName>
    </submittedName>
</protein>